<keyword evidence="8" id="KW-0408">Iron</keyword>
<dbReference type="GO" id="GO:0046872">
    <property type="term" value="F:metal ion binding"/>
    <property type="evidence" value="ECO:0007669"/>
    <property type="project" value="UniProtKB-KW"/>
</dbReference>
<dbReference type="PROSITE" id="PS51384">
    <property type="entry name" value="FAD_FR"/>
    <property type="match status" value="1"/>
</dbReference>
<keyword evidence="6" id="KW-0479">Metal-binding</keyword>
<evidence type="ECO:0000259" key="11">
    <source>
        <dbReference type="PROSITE" id="PS51384"/>
    </source>
</evidence>
<dbReference type="Proteomes" id="UP000215896">
    <property type="component" value="Unassembled WGS sequence"/>
</dbReference>
<keyword evidence="13" id="KW-1185">Reference proteome</keyword>
<proteinExistence type="predicted"/>
<keyword evidence="5" id="KW-0001">2Fe-2S</keyword>
<organism evidence="12 13">
    <name type="scientific">Enemella evansiae</name>
    <dbReference type="NCBI Taxonomy" id="2016499"/>
    <lineage>
        <taxon>Bacteria</taxon>
        <taxon>Bacillati</taxon>
        <taxon>Actinomycetota</taxon>
        <taxon>Actinomycetes</taxon>
        <taxon>Propionibacteriales</taxon>
        <taxon>Propionibacteriaceae</taxon>
        <taxon>Enemella</taxon>
    </lineage>
</organism>
<evidence type="ECO:0000256" key="2">
    <source>
        <dbReference type="ARBA" id="ARBA00001974"/>
    </source>
</evidence>
<dbReference type="OrthoDB" id="3807506at2"/>
<evidence type="ECO:0000256" key="9">
    <source>
        <dbReference type="ARBA" id="ARBA00023014"/>
    </source>
</evidence>
<dbReference type="PROSITE" id="PS00197">
    <property type="entry name" value="2FE2S_FER_1"/>
    <property type="match status" value="1"/>
</dbReference>
<sequence length="316" mass="35086">MKMIDVQVAEVIDETPAVKSIRFVRSDGQPLGTYQAGAHVDVVGPTAITRQYSLCSTPDDPDSYTVAVKREEKSRGGSVALHDLQVGDRLQISEPRNLMQVELSARHHVLMAAGIGITPMLSMARWLHVHGHSFELHYFARSHEEAAFLPLLQDRCPDQLHTHLGLQPEEHQEVLEQALTELPDGSHVYVCGPGVFMDRVREVAEQVVPAEHVHQESFTAEEQPDARENAAFTVEFEGETYEVPPDRSIVEVLRENGADVETSCQEGICGTCIMSVLEGTPEHRDNVLTRSEKEAGETMAICVSRAKTPKLVLDYF</sequence>
<accession>A0A255GIY6</accession>
<dbReference type="InterPro" id="IPR001041">
    <property type="entry name" value="2Fe-2S_ferredoxin-type"/>
</dbReference>
<dbReference type="AlphaFoldDB" id="A0A255GIY6"/>
<comment type="cofactor">
    <cofactor evidence="2">
        <name>FAD</name>
        <dbReference type="ChEBI" id="CHEBI:57692"/>
    </cofactor>
</comment>
<keyword evidence="3" id="KW-0285">Flavoprotein</keyword>
<comment type="cofactor">
    <cofactor evidence="1">
        <name>FMN</name>
        <dbReference type="ChEBI" id="CHEBI:58210"/>
    </cofactor>
</comment>
<keyword evidence="7" id="KW-0560">Oxidoreductase</keyword>
<dbReference type="PROSITE" id="PS51085">
    <property type="entry name" value="2FE2S_FER_2"/>
    <property type="match status" value="1"/>
</dbReference>
<dbReference type="SUPFAM" id="SSF63380">
    <property type="entry name" value="Riboflavin synthase domain-like"/>
    <property type="match status" value="1"/>
</dbReference>
<dbReference type="GO" id="GO:0051537">
    <property type="term" value="F:2 iron, 2 sulfur cluster binding"/>
    <property type="evidence" value="ECO:0007669"/>
    <property type="project" value="UniProtKB-KW"/>
</dbReference>
<evidence type="ECO:0000256" key="1">
    <source>
        <dbReference type="ARBA" id="ARBA00001917"/>
    </source>
</evidence>
<dbReference type="InterPro" id="IPR050415">
    <property type="entry name" value="MRET"/>
</dbReference>
<evidence type="ECO:0000256" key="6">
    <source>
        <dbReference type="ARBA" id="ARBA00022723"/>
    </source>
</evidence>
<dbReference type="Gene3D" id="3.10.20.30">
    <property type="match status" value="1"/>
</dbReference>
<keyword evidence="4" id="KW-0288">FMN</keyword>
<evidence type="ECO:0000313" key="12">
    <source>
        <dbReference type="EMBL" id="OYO14303.1"/>
    </source>
</evidence>
<dbReference type="Pfam" id="PF00111">
    <property type="entry name" value="Fer2"/>
    <property type="match status" value="1"/>
</dbReference>
<comment type="caution">
    <text evidence="12">The sequence shown here is derived from an EMBL/GenBank/DDBJ whole genome shotgun (WGS) entry which is preliminary data.</text>
</comment>
<keyword evidence="9" id="KW-0411">Iron-sulfur</keyword>
<dbReference type="InterPro" id="IPR012675">
    <property type="entry name" value="Beta-grasp_dom_sf"/>
</dbReference>
<evidence type="ECO:0000256" key="8">
    <source>
        <dbReference type="ARBA" id="ARBA00023004"/>
    </source>
</evidence>
<dbReference type="EMBL" id="NMVO01000012">
    <property type="protein sequence ID" value="OYO14303.1"/>
    <property type="molecule type" value="Genomic_DNA"/>
</dbReference>
<dbReference type="InterPro" id="IPR017927">
    <property type="entry name" value="FAD-bd_FR_type"/>
</dbReference>
<protein>
    <submittedName>
        <fullName evidence="12">Oxidoreductase</fullName>
    </submittedName>
</protein>
<dbReference type="Gene3D" id="3.40.50.80">
    <property type="entry name" value="Nucleotide-binding domain of ferredoxin-NADP reductase (FNR) module"/>
    <property type="match status" value="1"/>
</dbReference>
<dbReference type="InterPro" id="IPR036010">
    <property type="entry name" value="2Fe-2S_ferredoxin-like_sf"/>
</dbReference>
<dbReference type="CDD" id="cd00207">
    <property type="entry name" value="fer2"/>
    <property type="match status" value="1"/>
</dbReference>
<dbReference type="PANTHER" id="PTHR47354:SF1">
    <property type="entry name" value="CARNITINE MONOOXYGENASE REDUCTASE SUBUNIT"/>
    <property type="match status" value="1"/>
</dbReference>
<feature type="domain" description="2Fe-2S ferredoxin-type" evidence="10">
    <location>
        <begin position="230"/>
        <end position="316"/>
    </location>
</feature>
<dbReference type="InterPro" id="IPR006058">
    <property type="entry name" value="2Fe2S_fd_BS"/>
</dbReference>
<reference evidence="12 13" key="1">
    <citation type="submission" date="2017-07" db="EMBL/GenBank/DDBJ databases">
        <title>Draft whole genome sequences of clinical Proprionibacteriaceae strains.</title>
        <authorList>
            <person name="Bernier A.-M."/>
            <person name="Bernard K."/>
            <person name="Domingo M.-C."/>
        </authorList>
    </citation>
    <scope>NUCLEOTIDE SEQUENCE [LARGE SCALE GENOMIC DNA]</scope>
    <source>
        <strain evidence="12 13">NML 030167</strain>
    </source>
</reference>
<dbReference type="Gene3D" id="2.40.30.10">
    <property type="entry name" value="Translation factors"/>
    <property type="match status" value="1"/>
</dbReference>
<dbReference type="InterPro" id="IPR054582">
    <property type="entry name" value="DmmA-like_N"/>
</dbReference>
<gene>
    <name evidence="12" type="ORF">CGZ94_06675</name>
</gene>
<dbReference type="SUPFAM" id="SSF52343">
    <property type="entry name" value="Ferredoxin reductase-like, C-terminal NADP-linked domain"/>
    <property type="match status" value="1"/>
</dbReference>
<dbReference type="InterPro" id="IPR039261">
    <property type="entry name" value="FNR_nucleotide-bd"/>
</dbReference>
<evidence type="ECO:0000256" key="5">
    <source>
        <dbReference type="ARBA" id="ARBA00022714"/>
    </source>
</evidence>
<dbReference type="GO" id="GO:0016491">
    <property type="term" value="F:oxidoreductase activity"/>
    <property type="evidence" value="ECO:0007669"/>
    <property type="project" value="UniProtKB-KW"/>
</dbReference>
<evidence type="ECO:0000256" key="3">
    <source>
        <dbReference type="ARBA" id="ARBA00022630"/>
    </source>
</evidence>
<evidence type="ECO:0000256" key="4">
    <source>
        <dbReference type="ARBA" id="ARBA00022643"/>
    </source>
</evidence>
<dbReference type="CDD" id="cd06185">
    <property type="entry name" value="PDR_like"/>
    <property type="match status" value="1"/>
</dbReference>
<name>A0A255GIY6_9ACTN</name>
<dbReference type="InterPro" id="IPR017938">
    <property type="entry name" value="Riboflavin_synthase-like_b-brl"/>
</dbReference>
<dbReference type="Pfam" id="PF22290">
    <property type="entry name" value="DmmA-like_N"/>
    <property type="match status" value="1"/>
</dbReference>
<dbReference type="SUPFAM" id="SSF54292">
    <property type="entry name" value="2Fe-2S ferredoxin-like"/>
    <property type="match status" value="1"/>
</dbReference>
<evidence type="ECO:0000256" key="7">
    <source>
        <dbReference type="ARBA" id="ARBA00023002"/>
    </source>
</evidence>
<evidence type="ECO:0000313" key="13">
    <source>
        <dbReference type="Proteomes" id="UP000215896"/>
    </source>
</evidence>
<feature type="domain" description="FAD-binding FR-type" evidence="11">
    <location>
        <begin position="1"/>
        <end position="102"/>
    </location>
</feature>
<dbReference type="PRINTS" id="PR00409">
    <property type="entry name" value="PHDIOXRDTASE"/>
</dbReference>
<dbReference type="PANTHER" id="PTHR47354">
    <property type="entry name" value="NADH OXIDOREDUCTASE HCR"/>
    <property type="match status" value="1"/>
</dbReference>
<evidence type="ECO:0000259" key="10">
    <source>
        <dbReference type="PROSITE" id="PS51085"/>
    </source>
</evidence>